<dbReference type="RefSeq" id="WP_013257826.1">
    <property type="nucleotide sequence ID" value="NC_014365.1"/>
</dbReference>
<sequence>MYRPPNNHAEITVSQAKAIDAPLARLLAPLAGDTPLSARALRAHARPGQPIDRLAVCAIIFEYLRFSGR</sequence>
<dbReference type="AlphaFoldDB" id="E1QFN6"/>
<dbReference type="Proteomes" id="UP000009047">
    <property type="component" value="Chromosome"/>
</dbReference>
<gene>
    <name evidence="1" type="ordered locus">Deba_1002</name>
</gene>
<dbReference type="HOGENOM" id="CLU_2769039_0_0_7"/>
<dbReference type="KEGG" id="dbr:Deba_1002"/>
<dbReference type="STRING" id="644282.Deba_1002"/>
<protein>
    <submittedName>
        <fullName evidence="1">Uncharacterized protein</fullName>
    </submittedName>
</protein>
<organism evidence="1 2">
    <name type="scientific">Desulfarculus baarsii (strain ATCC 33931 / DSM 2075 / LMG 7858 / VKM B-1802 / 2st14)</name>
    <dbReference type="NCBI Taxonomy" id="644282"/>
    <lineage>
        <taxon>Bacteria</taxon>
        <taxon>Pseudomonadati</taxon>
        <taxon>Thermodesulfobacteriota</taxon>
        <taxon>Desulfarculia</taxon>
        <taxon>Desulfarculales</taxon>
        <taxon>Desulfarculaceae</taxon>
        <taxon>Desulfarculus</taxon>
    </lineage>
</organism>
<accession>E1QFN6</accession>
<name>E1QFN6_DESB2</name>
<reference evidence="1 2" key="1">
    <citation type="journal article" date="2010" name="Stand. Genomic Sci.">
        <title>Complete genome sequence of Desulfarculus baarsii type strain (2st14).</title>
        <authorList>
            <person name="Sun H."/>
            <person name="Spring S."/>
            <person name="Lapidus A."/>
            <person name="Davenport K."/>
            <person name="Del Rio T.G."/>
            <person name="Tice H."/>
            <person name="Nolan M."/>
            <person name="Copeland A."/>
            <person name="Cheng J.F."/>
            <person name="Lucas S."/>
            <person name="Tapia R."/>
            <person name="Goodwin L."/>
            <person name="Pitluck S."/>
            <person name="Ivanova N."/>
            <person name="Pagani I."/>
            <person name="Mavromatis K."/>
            <person name="Ovchinnikova G."/>
            <person name="Pati A."/>
            <person name="Chen A."/>
            <person name="Palaniappan K."/>
            <person name="Hauser L."/>
            <person name="Chang Y.J."/>
            <person name="Jeffries C.D."/>
            <person name="Detter J.C."/>
            <person name="Han C."/>
            <person name="Rohde M."/>
            <person name="Brambilla E."/>
            <person name="Goker M."/>
            <person name="Woyke T."/>
            <person name="Bristow J."/>
            <person name="Eisen J.A."/>
            <person name="Markowitz V."/>
            <person name="Hugenholtz P."/>
            <person name="Kyrpides N.C."/>
            <person name="Klenk H.P."/>
            <person name="Land M."/>
        </authorList>
    </citation>
    <scope>NUCLEOTIDE SEQUENCE [LARGE SCALE GENOMIC DNA]</scope>
    <source>
        <strain evidence="2">ATCC 33931 / DSM 2075 / LMG 7858 / VKM B-1802 / 2st14</strain>
    </source>
</reference>
<dbReference type="EMBL" id="CP002085">
    <property type="protein sequence ID" value="ADK84372.1"/>
    <property type="molecule type" value="Genomic_DNA"/>
</dbReference>
<evidence type="ECO:0000313" key="1">
    <source>
        <dbReference type="EMBL" id="ADK84372.1"/>
    </source>
</evidence>
<proteinExistence type="predicted"/>
<evidence type="ECO:0000313" key="2">
    <source>
        <dbReference type="Proteomes" id="UP000009047"/>
    </source>
</evidence>
<keyword evidence="2" id="KW-1185">Reference proteome</keyword>